<feature type="region of interest" description="Disordered" evidence="2">
    <location>
        <begin position="1"/>
        <end position="22"/>
    </location>
</feature>
<keyword evidence="1" id="KW-0175">Coiled coil</keyword>
<evidence type="ECO:0000313" key="3">
    <source>
        <dbReference type="EMBL" id="EFX72240.1"/>
    </source>
</evidence>
<dbReference type="eggNOG" id="KOG4809">
    <property type="taxonomic scope" value="Eukaryota"/>
</dbReference>
<feature type="coiled-coil region" evidence="1">
    <location>
        <begin position="204"/>
        <end position="231"/>
    </location>
</feature>
<dbReference type="OrthoDB" id="6382514at2759"/>
<dbReference type="Pfam" id="PF10174">
    <property type="entry name" value="Cast"/>
    <property type="match status" value="1"/>
</dbReference>
<dbReference type="EMBL" id="GL732601">
    <property type="protein sequence ID" value="EFX72240.1"/>
    <property type="molecule type" value="Genomic_DNA"/>
</dbReference>
<accession>E9H7U3</accession>
<feature type="compositionally biased region" description="Polar residues" evidence="2">
    <location>
        <begin position="1"/>
        <end position="18"/>
    </location>
</feature>
<feature type="coiled-coil region" evidence="1">
    <location>
        <begin position="24"/>
        <end position="97"/>
    </location>
</feature>
<dbReference type="KEGG" id="dpx:DAPPUDRAFT_326462"/>
<dbReference type="InterPro" id="IPR019323">
    <property type="entry name" value="ELKS/CAST"/>
</dbReference>
<name>E9H7U3_DAPPU</name>
<dbReference type="STRING" id="6669.E9H7U3"/>
<reference evidence="3 4" key="1">
    <citation type="journal article" date="2011" name="Science">
        <title>The ecoresponsive genome of Daphnia pulex.</title>
        <authorList>
            <person name="Colbourne J.K."/>
            <person name="Pfrender M.E."/>
            <person name="Gilbert D."/>
            <person name="Thomas W.K."/>
            <person name="Tucker A."/>
            <person name="Oakley T.H."/>
            <person name="Tokishita S."/>
            <person name="Aerts A."/>
            <person name="Arnold G.J."/>
            <person name="Basu M.K."/>
            <person name="Bauer D.J."/>
            <person name="Caceres C.E."/>
            <person name="Carmel L."/>
            <person name="Casola C."/>
            <person name="Choi J.H."/>
            <person name="Detter J.C."/>
            <person name="Dong Q."/>
            <person name="Dusheyko S."/>
            <person name="Eads B.D."/>
            <person name="Frohlich T."/>
            <person name="Geiler-Samerotte K.A."/>
            <person name="Gerlach D."/>
            <person name="Hatcher P."/>
            <person name="Jogdeo S."/>
            <person name="Krijgsveld J."/>
            <person name="Kriventseva E.V."/>
            <person name="Kultz D."/>
            <person name="Laforsch C."/>
            <person name="Lindquist E."/>
            <person name="Lopez J."/>
            <person name="Manak J.R."/>
            <person name="Muller J."/>
            <person name="Pangilinan J."/>
            <person name="Patwardhan R.P."/>
            <person name="Pitluck S."/>
            <person name="Pritham E.J."/>
            <person name="Rechtsteiner A."/>
            <person name="Rho M."/>
            <person name="Rogozin I.B."/>
            <person name="Sakarya O."/>
            <person name="Salamov A."/>
            <person name="Schaack S."/>
            <person name="Shapiro H."/>
            <person name="Shiga Y."/>
            <person name="Skalitzky C."/>
            <person name="Smith Z."/>
            <person name="Souvorov A."/>
            <person name="Sung W."/>
            <person name="Tang Z."/>
            <person name="Tsuchiya D."/>
            <person name="Tu H."/>
            <person name="Vos H."/>
            <person name="Wang M."/>
            <person name="Wolf Y.I."/>
            <person name="Yamagata H."/>
            <person name="Yamada T."/>
            <person name="Ye Y."/>
            <person name="Shaw J.R."/>
            <person name="Andrews J."/>
            <person name="Crease T.J."/>
            <person name="Tang H."/>
            <person name="Lucas S.M."/>
            <person name="Robertson H.M."/>
            <person name="Bork P."/>
            <person name="Koonin E.V."/>
            <person name="Zdobnov E.M."/>
            <person name="Grigoriev I.V."/>
            <person name="Lynch M."/>
            <person name="Boore J.L."/>
        </authorList>
    </citation>
    <scope>NUCLEOTIDE SEQUENCE [LARGE SCALE GENOMIC DNA]</scope>
</reference>
<proteinExistence type="predicted"/>
<gene>
    <name evidence="3" type="ORF">DAPPUDRAFT_326462</name>
</gene>
<dbReference type="HOGENOM" id="CLU_1070648_0_0_1"/>
<sequence>MTSAQTTEESDQGNSSDALVQKREDWLSQKKDELEDVIQQLEEVIRIKEFAIDRLTKELGDVRDQSALLEGQRTRSLDQKEDRIEELEEALRESVRITADREVALDAETQQRTILDQKVGRLEQRLQSMHNAKSLKCRQCRPNRLRLQELQSRLSQLLSERRGHLHELFDMKQEALEAAISERDAQLGLLEVSGIKTARAAERADDLRADRKRLMQMMKQQNEKRVKLLLEYEDENLAVIDGDDFHAGDSTEDSDDPVCK</sequence>
<evidence type="ECO:0000256" key="2">
    <source>
        <dbReference type="SAM" id="MobiDB-lite"/>
    </source>
</evidence>
<keyword evidence="4" id="KW-1185">Reference proteome</keyword>
<dbReference type="Proteomes" id="UP000000305">
    <property type="component" value="Unassembled WGS sequence"/>
</dbReference>
<evidence type="ECO:0000256" key="1">
    <source>
        <dbReference type="SAM" id="Coils"/>
    </source>
</evidence>
<dbReference type="AlphaFoldDB" id="E9H7U3"/>
<protein>
    <submittedName>
        <fullName evidence="3">Uncharacterized protein</fullName>
    </submittedName>
</protein>
<evidence type="ECO:0000313" key="4">
    <source>
        <dbReference type="Proteomes" id="UP000000305"/>
    </source>
</evidence>
<dbReference type="InParanoid" id="E9H7U3"/>
<organism evidence="3 4">
    <name type="scientific">Daphnia pulex</name>
    <name type="common">Water flea</name>
    <dbReference type="NCBI Taxonomy" id="6669"/>
    <lineage>
        <taxon>Eukaryota</taxon>
        <taxon>Metazoa</taxon>
        <taxon>Ecdysozoa</taxon>
        <taxon>Arthropoda</taxon>
        <taxon>Crustacea</taxon>
        <taxon>Branchiopoda</taxon>
        <taxon>Diplostraca</taxon>
        <taxon>Cladocera</taxon>
        <taxon>Anomopoda</taxon>
        <taxon>Daphniidae</taxon>
        <taxon>Daphnia</taxon>
    </lineage>
</organism>